<dbReference type="SUPFAM" id="SSF53328">
    <property type="entry name" value="Formyltransferase"/>
    <property type="match status" value="1"/>
</dbReference>
<keyword evidence="3 5" id="KW-0808">Transferase</keyword>
<dbReference type="InterPro" id="IPR005793">
    <property type="entry name" value="Formyl_trans_C"/>
</dbReference>
<dbReference type="InterPro" id="IPR041711">
    <property type="entry name" value="Met-tRNA-FMT_N"/>
</dbReference>
<dbReference type="Pfam" id="PF02911">
    <property type="entry name" value="Formyl_trans_C"/>
    <property type="match status" value="1"/>
</dbReference>
<dbReference type="InterPro" id="IPR036477">
    <property type="entry name" value="Formyl_transf_N_sf"/>
</dbReference>
<dbReference type="InterPro" id="IPR011034">
    <property type="entry name" value="Formyl_transferase-like_C_sf"/>
</dbReference>
<evidence type="ECO:0000256" key="2">
    <source>
        <dbReference type="ARBA" id="ARBA00012261"/>
    </source>
</evidence>
<accession>A0ABS2MMA8</accession>
<evidence type="ECO:0000256" key="3">
    <source>
        <dbReference type="ARBA" id="ARBA00022679"/>
    </source>
</evidence>
<dbReference type="CDD" id="cd08704">
    <property type="entry name" value="Met_tRNA_FMT_C"/>
    <property type="match status" value="1"/>
</dbReference>
<dbReference type="SUPFAM" id="SSF50486">
    <property type="entry name" value="FMT C-terminal domain-like"/>
    <property type="match status" value="1"/>
</dbReference>
<reference evidence="8 9" key="1">
    <citation type="submission" date="2021-01" db="EMBL/GenBank/DDBJ databases">
        <title>Genomic Encyclopedia of Type Strains, Phase IV (KMG-IV): sequencing the most valuable type-strain genomes for metagenomic binning, comparative biology and taxonomic classification.</title>
        <authorList>
            <person name="Goeker M."/>
        </authorList>
    </citation>
    <scope>NUCLEOTIDE SEQUENCE [LARGE SCALE GENOMIC DNA]</scope>
    <source>
        <strain evidence="8 9">DSM 24436</strain>
    </source>
</reference>
<dbReference type="GO" id="GO:0004479">
    <property type="term" value="F:methionyl-tRNA formyltransferase activity"/>
    <property type="evidence" value="ECO:0007669"/>
    <property type="project" value="UniProtKB-EC"/>
</dbReference>
<dbReference type="InterPro" id="IPR005794">
    <property type="entry name" value="Fmt"/>
</dbReference>
<dbReference type="NCBIfam" id="TIGR00460">
    <property type="entry name" value="fmt"/>
    <property type="match status" value="1"/>
</dbReference>
<evidence type="ECO:0000259" key="7">
    <source>
        <dbReference type="Pfam" id="PF02911"/>
    </source>
</evidence>
<dbReference type="PANTHER" id="PTHR11138:SF5">
    <property type="entry name" value="METHIONYL-TRNA FORMYLTRANSFERASE, MITOCHONDRIAL"/>
    <property type="match status" value="1"/>
</dbReference>
<keyword evidence="9" id="KW-1185">Reference proteome</keyword>
<dbReference type="InterPro" id="IPR044135">
    <property type="entry name" value="Met-tRNA-FMT_C"/>
</dbReference>
<dbReference type="EC" id="2.1.2.9" evidence="2 5"/>
<dbReference type="RefSeq" id="WP_204661051.1">
    <property type="nucleotide sequence ID" value="NZ_JAFBDT010000001.1"/>
</dbReference>
<dbReference type="Gene3D" id="3.40.50.12230">
    <property type="match status" value="1"/>
</dbReference>
<feature type="domain" description="Formyl transferase C-terminal" evidence="7">
    <location>
        <begin position="203"/>
        <end position="300"/>
    </location>
</feature>
<comment type="function">
    <text evidence="5">Attaches a formyl group to the free amino group of methionyl-tRNA(fMet). The formyl group appears to play a dual role in the initiator identity of N-formylmethionyl-tRNA by promoting its recognition by IF2 and preventing the misappropriation of this tRNA by the elongation apparatus.</text>
</comment>
<keyword evidence="4 5" id="KW-0648">Protein biosynthesis</keyword>
<proteinExistence type="inferred from homology"/>
<sequence length="313" mass="34332">MRVVFMGTPEFSVQTLEALLEKHNVVGVFTQPDKPSGRGKKLTAPPVKQVATHHGLKIYQPDRIKTDSWVEVLKDLSPDVIVVVAYGQILSKEILEIPRLGCVNVHASLLPKYRGAAPINWAIVNGETESGVTTMQMDEGLDTGDMLLKESVPITAEMNAQMLHDALANLGAKLLIKTLDQFEKNGINPTPQDSDLSSYAPMLSKDVSKLDWTETAKQIVDKVRGFDPWPVAHTTWQGKMLKIFKASVSECFDENLLPGRVIDLTKEAIIVSAGHSAVAVKEIQWGSGKRMPVEAFLLGHDVKLGDVFGDKEA</sequence>
<dbReference type="InterPro" id="IPR001555">
    <property type="entry name" value="GART_AS"/>
</dbReference>
<name>A0ABS2MMA8_9FIRM</name>
<evidence type="ECO:0000256" key="1">
    <source>
        <dbReference type="ARBA" id="ARBA00010699"/>
    </source>
</evidence>
<dbReference type="Proteomes" id="UP000767854">
    <property type="component" value="Unassembled WGS sequence"/>
</dbReference>
<dbReference type="HAMAP" id="MF_00182">
    <property type="entry name" value="Formyl_trans"/>
    <property type="match status" value="1"/>
</dbReference>
<dbReference type="Pfam" id="PF00551">
    <property type="entry name" value="Formyl_trans_N"/>
    <property type="match status" value="1"/>
</dbReference>
<evidence type="ECO:0000256" key="5">
    <source>
        <dbReference type="HAMAP-Rule" id="MF_00182"/>
    </source>
</evidence>
<feature type="binding site" evidence="5">
    <location>
        <begin position="108"/>
        <end position="111"/>
    </location>
    <ligand>
        <name>(6S)-5,6,7,8-tetrahydrofolate</name>
        <dbReference type="ChEBI" id="CHEBI:57453"/>
    </ligand>
</feature>
<comment type="caution">
    <text evidence="8">The sequence shown here is derived from an EMBL/GenBank/DDBJ whole genome shotgun (WGS) entry which is preliminary data.</text>
</comment>
<dbReference type="PANTHER" id="PTHR11138">
    <property type="entry name" value="METHIONYL-TRNA FORMYLTRANSFERASE"/>
    <property type="match status" value="1"/>
</dbReference>
<protein>
    <recommendedName>
        <fullName evidence="2 5">Methionyl-tRNA formyltransferase</fullName>
        <ecNumber evidence="2 5">2.1.2.9</ecNumber>
    </recommendedName>
</protein>
<organism evidence="8 9">
    <name type="scientific">Fusibacter tunisiensis</name>
    <dbReference type="NCBI Taxonomy" id="1008308"/>
    <lineage>
        <taxon>Bacteria</taxon>
        <taxon>Bacillati</taxon>
        <taxon>Bacillota</taxon>
        <taxon>Clostridia</taxon>
        <taxon>Eubacteriales</taxon>
        <taxon>Eubacteriales Family XII. Incertae Sedis</taxon>
        <taxon>Fusibacter</taxon>
    </lineage>
</organism>
<evidence type="ECO:0000313" key="9">
    <source>
        <dbReference type="Proteomes" id="UP000767854"/>
    </source>
</evidence>
<evidence type="ECO:0000256" key="4">
    <source>
        <dbReference type="ARBA" id="ARBA00022917"/>
    </source>
</evidence>
<dbReference type="PROSITE" id="PS00373">
    <property type="entry name" value="GART"/>
    <property type="match status" value="1"/>
</dbReference>
<evidence type="ECO:0000259" key="6">
    <source>
        <dbReference type="Pfam" id="PF00551"/>
    </source>
</evidence>
<dbReference type="CDD" id="cd08646">
    <property type="entry name" value="FMT_core_Met-tRNA-FMT_N"/>
    <property type="match status" value="1"/>
</dbReference>
<feature type="domain" description="Formyl transferase N-terminal" evidence="6">
    <location>
        <begin position="1"/>
        <end position="178"/>
    </location>
</feature>
<dbReference type="InterPro" id="IPR002376">
    <property type="entry name" value="Formyl_transf_N"/>
</dbReference>
<evidence type="ECO:0000313" key="8">
    <source>
        <dbReference type="EMBL" id="MBM7560536.1"/>
    </source>
</evidence>
<comment type="catalytic activity">
    <reaction evidence="5">
        <text>L-methionyl-tRNA(fMet) + (6R)-10-formyltetrahydrofolate = N-formyl-L-methionyl-tRNA(fMet) + (6S)-5,6,7,8-tetrahydrofolate + H(+)</text>
        <dbReference type="Rhea" id="RHEA:24380"/>
        <dbReference type="Rhea" id="RHEA-COMP:9952"/>
        <dbReference type="Rhea" id="RHEA-COMP:9953"/>
        <dbReference type="ChEBI" id="CHEBI:15378"/>
        <dbReference type="ChEBI" id="CHEBI:57453"/>
        <dbReference type="ChEBI" id="CHEBI:78530"/>
        <dbReference type="ChEBI" id="CHEBI:78844"/>
        <dbReference type="ChEBI" id="CHEBI:195366"/>
        <dbReference type="EC" id="2.1.2.9"/>
    </reaction>
</comment>
<comment type="similarity">
    <text evidence="1 5">Belongs to the Fmt family.</text>
</comment>
<dbReference type="EMBL" id="JAFBDT010000001">
    <property type="protein sequence ID" value="MBM7560536.1"/>
    <property type="molecule type" value="Genomic_DNA"/>
</dbReference>
<gene>
    <name evidence="5" type="primary">fmt</name>
    <name evidence="8" type="ORF">JOC49_000045</name>
</gene>